<dbReference type="PANTHER" id="PTHR35132:SF1">
    <property type="entry name" value="SERINE_ARGININE REPETITIVE MATRIX-LIKE PROTEIN"/>
    <property type="match status" value="1"/>
</dbReference>
<proteinExistence type="predicted"/>
<sequence>MSHCTCSTFHFINISIYYLQPSPFLLSISRCNMDSPTSIRSKPPPEILSPCGSQRRRSSCDSNSPEFEFWRLANSSFHQTESDLLSADELFHDGVLLPLHFLSVKPDPSASECAPDPSPSSDTLITEQKKEPEPGLGSELTRETTGSKRWRDIFKKSENKPVRKKEKRKENKKKSGSGPGSSSGAELNINIWPFSRSRSAGNNGTGPRISFGAPTTRKLSSAPCSRSNSTGETKSRKCPSSPGRNGVHLGRNSPVWQVRRGSGAPTAKTISERVGKRVFSEARRGKTGIESNKAKVINLNVPMCIGYRSRLSCSNDVSGGDSNIGSDNNIANVNNPNGLFGFRNLFIKKVH</sequence>
<feature type="compositionally biased region" description="Basic and acidic residues" evidence="1">
    <location>
        <begin position="140"/>
        <end position="161"/>
    </location>
</feature>
<feature type="compositionally biased region" description="Polar residues" evidence="1">
    <location>
        <begin position="217"/>
        <end position="232"/>
    </location>
</feature>
<dbReference type="Proteomes" id="UP001295469">
    <property type="component" value="Chromosome A03"/>
</dbReference>
<reference evidence="2" key="1">
    <citation type="submission" date="2021-01" db="EMBL/GenBank/DDBJ databases">
        <authorList>
            <consortium name="Genoscope - CEA"/>
            <person name="William W."/>
        </authorList>
    </citation>
    <scope>NUCLEOTIDE SEQUENCE</scope>
</reference>
<organism evidence="2">
    <name type="scientific">Brassica napus</name>
    <name type="common">Rape</name>
    <dbReference type="NCBI Taxonomy" id="3708"/>
    <lineage>
        <taxon>Eukaryota</taxon>
        <taxon>Viridiplantae</taxon>
        <taxon>Streptophyta</taxon>
        <taxon>Embryophyta</taxon>
        <taxon>Tracheophyta</taxon>
        <taxon>Spermatophyta</taxon>
        <taxon>Magnoliopsida</taxon>
        <taxon>eudicotyledons</taxon>
        <taxon>Gunneridae</taxon>
        <taxon>Pentapetalae</taxon>
        <taxon>rosids</taxon>
        <taxon>malvids</taxon>
        <taxon>Brassicales</taxon>
        <taxon>Brassicaceae</taxon>
        <taxon>Brassiceae</taxon>
        <taxon>Brassica</taxon>
    </lineage>
</organism>
<accession>A0A816W5B8</accession>
<dbReference type="AlphaFoldDB" id="A0A816W5B8"/>
<evidence type="ECO:0000313" key="2">
    <source>
        <dbReference type="EMBL" id="CAF2130674.1"/>
    </source>
</evidence>
<feature type="region of interest" description="Disordered" evidence="1">
    <location>
        <begin position="108"/>
        <end position="268"/>
    </location>
</feature>
<gene>
    <name evidence="2" type="ORF">DARMORV10_A03P53360.1</name>
</gene>
<feature type="compositionally biased region" description="Basic residues" evidence="1">
    <location>
        <begin position="162"/>
        <end position="175"/>
    </location>
</feature>
<feature type="region of interest" description="Disordered" evidence="1">
    <location>
        <begin position="35"/>
        <end position="59"/>
    </location>
</feature>
<name>A0A816W5B8_BRANA</name>
<dbReference type="PANTHER" id="PTHR35132">
    <property type="entry name" value="SERINE/ARGININE REPETITIVE MATRIX-LIKE PROTEIN"/>
    <property type="match status" value="1"/>
</dbReference>
<protein>
    <submittedName>
        <fullName evidence="2">(rape) hypothetical protein</fullName>
    </submittedName>
</protein>
<evidence type="ECO:0000256" key="1">
    <source>
        <dbReference type="SAM" id="MobiDB-lite"/>
    </source>
</evidence>
<dbReference type="EMBL" id="HG994357">
    <property type="protein sequence ID" value="CAF2130674.1"/>
    <property type="molecule type" value="Genomic_DNA"/>
</dbReference>